<dbReference type="Proteomes" id="UP000078492">
    <property type="component" value="Unassembled WGS sequence"/>
</dbReference>
<dbReference type="STRING" id="471704.A0A151J8V4"/>
<dbReference type="GO" id="GO:0003676">
    <property type="term" value="F:nucleic acid binding"/>
    <property type="evidence" value="ECO:0007669"/>
    <property type="project" value="InterPro"/>
</dbReference>
<dbReference type="AlphaFoldDB" id="A0A151J8V4"/>
<dbReference type="InterPro" id="IPR001584">
    <property type="entry name" value="Integrase_cat-core"/>
</dbReference>
<dbReference type="PANTHER" id="PTHR38681:SF1">
    <property type="entry name" value="RETROVIRUS-RELATED POL POLYPROTEIN FROM TRANSPOSON 412-LIKE PROTEIN"/>
    <property type="match status" value="1"/>
</dbReference>
<dbReference type="PANTHER" id="PTHR38681">
    <property type="entry name" value="RETROVIRUS-RELATED POL POLYPROTEIN FROM TRANSPOSON 412-LIKE PROTEIN-RELATED"/>
    <property type="match status" value="1"/>
</dbReference>
<dbReference type="EMBL" id="KQ979480">
    <property type="protein sequence ID" value="KYN21287.1"/>
    <property type="molecule type" value="Genomic_DNA"/>
</dbReference>
<keyword evidence="3" id="KW-1185">Reference proteome</keyword>
<name>A0A151J8V4_9HYME</name>
<dbReference type="GO" id="GO:0015074">
    <property type="term" value="P:DNA integration"/>
    <property type="evidence" value="ECO:0007669"/>
    <property type="project" value="InterPro"/>
</dbReference>
<dbReference type="PROSITE" id="PS50994">
    <property type="entry name" value="INTEGRASE"/>
    <property type="match status" value="1"/>
</dbReference>
<dbReference type="Gene3D" id="3.30.420.10">
    <property type="entry name" value="Ribonuclease H-like superfamily/Ribonuclease H"/>
    <property type="match status" value="1"/>
</dbReference>
<evidence type="ECO:0000259" key="1">
    <source>
        <dbReference type="PROSITE" id="PS50994"/>
    </source>
</evidence>
<protein>
    <submittedName>
        <fullName evidence="2">Pro-Pol polyprotein</fullName>
    </submittedName>
</protein>
<evidence type="ECO:0000313" key="2">
    <source>
        <dbReference type="EMBL" id="KYN21287.1"/>
    </source>
</evidence>
<proteinExistence type="predicted"/>
<reference evidence="2 3" key="1">
    <citation type="submission" date="2015-09" db="EMBL/GenBank/DDBJ databases">
        <title>Trachymyrmex cornetzi WGS genome.</title>
        <authorList>
            <person name="Nygaard S."/>
            <person name="Hu H."/>
            <person name="Boomsma J."/>
            <person name="Zhang G."/>
        </authorList>
    </citation>
    <scope>NUCLEOTIDE SEQUENCE [LARGE SCALE GENOMIC DNA]</scope>
    <source>
        <strain evidence="2">Tcor2-1</strain>
        <tissue evidence="2">Whole body</tissue>
    </source>
</reference>
<feature type="domain" description="Integrase catalytic" evidence="1">
    <location>
        <begin position="1"/>
        <end position="125"/>
    </location>
</feature>
<evidence type="ECO:0000313" key="3">
    <source>
        <dbReference type="Proteomes" id="UP000078492"/>
    </source>
</evidence>
<dbReference type="SUPFAM" id="SSF53098">
    <property type="entry name" value="Ribonuclease H-like"/>
    <property type="match status" value="1"/>
</dbReference>
<dbReference type="InterPro" id="IPR012337">
    <property type="entry name" value="RNaseH-like_sf"/>
</dbReference>
<organism evidence="2 3">
    <name type="scientific">Trachymyrmex cornetzi</name>
    <dbReference type="NCBI Taxonomy" id="471704"/>
    <lineage>
        <taxon>Eukaryota</taxon>
        <taxon>Metazoa</taxon>
        <taxon>Ecdysozoa</taxon>
        <taxon>Arthropoda</taxon>
        <taxon>Hexapoda</taxon>
        <taxon>Insecta</taxon>
        <taxon>Pterygota</taxon>
        <taxon>Neoptera</taxon>
        <taxon>Endopterygota</taxon>
        <taxon>Hymenoptera</taxon>
        <taxon>Apocrita</taxon>
        <taxon>Aculeata</taxon>
        <taxon>Formicoidea</taxon>
        <taxon>Formicidae</taxon>
        <taxon>Myrmicinae</taxon>
        <taxon>Trachymyrmex</taxon>
    </lineage>
</organism>
<dbReference type="InterPro" id="IPR036397">
    <property type="entry name" value="RNaseH_sf"/>
</dbReference>
<gene>
    <name evidence="2" type="ORF">ALC57_06386</name>
</gene>
<accession>A0A151J8V4</accession>
<sequence length="293" mass="33434">MNAQTVAAAFLDGWVARFGTPAIITTDQGKQFEASLFQALSKFLGSIKTRTSPYHPASNGIVERWHRTLKTAITCHEDGRQWLDLLPTVLLGLRTSLKEDLKCSPAELVYGVPLRIPGEFLENLDPTEDSETFIIALRKRMRQLCPQPTQHHGRRTPFRQQQLEQATHVFVRVDGIRKPLQHPYTGPHEVIRRESEHVYVIHINGREVATSTERLKPAFLPDPERTVTPPHRKQHRAQQYHLILQKFVVNLKRRYISRVLTRSHSGGSICRDTHSTLSHLLIDTHALRADGAL</sequence>